<dbReference type="RefSeq" id="WP_153062516.1">
    <property type="nucleotide sequence ID" value="NZ_CP073713.1"/>
</dbReference>
<name>A0ABV2PFW5_9BACI</name>
<comment type="caution">
    <text evidence="1">The sequence shown here is derived from an EMBL/GenBank/DDBJ whole genome shotgun (WGS) entry which is preliminary data.</text>
</comment>
<evidence type="ECO:0000313" key="1">
    <source>
        <dbReference type="EMBL" id="MET4559846.1"/>
    </source>
</evidence>
<evidence type="ECO:0000313" key="2">
    <source>
        <dbReference type="Proteomes" id="UP001549363"/>
    </source>
</evidence>
<proteinExistence type="predicted"/>
<organism evidence="1 2">
    <name type="scientific">Lysinibacillus parviboronicapiens</name>
    <dbReference type="NCBI Taxonomy" id="436516"/>
    <lineage>
        <taxon>Bacteria</taxon>
        <taxon>Bacillati</taxon>
        <taxon>Bacillota</taxon>
        <taxon>Bacilli</taxon>
        <taxon>Bacillales</taxon>
        <taxon>Bacillaceae</taxon>
        <taxon>Lysinibacillus</taxon>
    </lineage>
</organism>
<dbReference type="Proteomes" id="UP001549363">
    <property type="component" value="Unassembled WGS sequence"/>
</dbReference>
<accession>A0ABV2PFW5</accession>
<protein>
    <submittedName>
        <fullName evidence="1">Uncharacterized protein</fullName>
    </submittedName>
</protein>
<dbReference type="EMBL" id="JBEPSB010000003">
    <property type="protein sequence ID" value="MET4559846.1"/>
    <property type="molecule type" value="Genomic_DNA"/>
</dbReference>
<keyword evidence="2" id="KW-1185">Reference proteome</keyword>
<sequence length="84" mass="10215">MESQVYRVLMIVASIVIVMPKITKHKEQLNKKTARYQEFLSWRAFSNRASPYDSRWSFQRLLITSYHAKPNHYRKRSYSQRKMC</sequence>
<reference evidence="1 2" key="1">
    <citation type="submission" date="2024-06" db="EMBL/GenBank/DDBJ databases">
        <title>Sorghum-associated microbial communities from plants grown in Nebraska, USA.</title>
        <authorList>
            <person name="Schachtman D."/>
        </authorList>
    </citation>
    <scope>NUCLEOTIDE SEQUENCE [LARGE SCALE GENOMIC DNA]</scope>
    <source>
        <strain evidence="1 2">736</strain>
    </source>
</reference>
<gene>
    <name evidence="1" type="ORF">ABIA69_000989</name>
</gene>